<feature type="compositionally biased region" description="Basic and acidic residues" evidence="1">
    <location>
        <begin position="135"/>
        <end position="157"/>
    </location>
</feature>
<evidence type="ECO:0000313" key="3">
    <source>
        <dbReference type="RefSeq" id="XP_021014741.1"/>
    </source>
</evidence>
<dbReference type="Proteomes" id="UP000515126">
    <property type="component" value="Chromosome 3"/>
</dbReference>
<dbReference type="RefSeq" id="XP_021014741.1">
    <property type="nucleotide sequence ID" value="XM_021159082.1"/>
</dbReference>
<evidence type="ECO:0000313" key="2">
    <source>
        <dbReference type="Proteomes" id="UP000515126"/>
    </source>
</evidence>
<dbReference type="AlphaFoldDB" id="A0A6P5PBV9"/>
<dbReference type="KEGG" id="mcal:110291845"/>
<accession>A0A6P5PBV9</accession>
<name>A0A6P5PBV9_MUSCR</name>
<sequence>MGGEKKKDSLEAKLKRITEMQRENFPGDTSLSLDIDIVRFMSYDFSGNIVLSHGDEDGSLTLFVRFAQLRLQFQVEHRAIEEAEDHREKQQRLEDPLLLSGAHPVSHSPSCAPRCGGGSRRVLGPPLRRTAQQRPPREVAGHSMSRRSETQKPDRRGRGGRSAPAGGWAPGHRRHPASSHQTSVMSDFCEWLGPCGVSLHTSEPAALATGPCAQPAWFSLLPTFWPPCPHRQSPPLAPAPAAGLCRYH</sequence>
<dbReference type="GeneID" id="110291845"/>
<proteinExistence type="predicted"/>
<protein>
    <submittedName>
        <fullName evidence="3">Uncharacterized protein LOC110291845</fullName>
    </submittedName>
</protein>
<keyword evidence="2" id="KW-1185">Reference proteome</keyword>
<feature type="region of interest" description="Disordered" evidence="1">
    <location>
        <begin position="100"/>
        <end position="179"/>
    </location>
</feature>
<reference evidence="3" key="1">
    <citation type="submission" date="2025-08" db="UniProtKB">
        <authorList>
            <consortium name="RefSeq"/>
        </authorList>
    </citation>
    <scope>IDENTIFICATION</scope>
</reference>
<organism evidence="2 3">
    <name type="scientific">Mus caroli</name>
    <name type="common">Ryukyu mouse</name>
    <name type="synonym">Ricefield mouse</name>
    <dbReference type="NCBI Taxonomy" id="10089"/>
    <lineage>
        <taxon>Eukaryota</taxon>
        <taxon>Metazoa</taxon>
        <taxon>Chordata</taxon>
        <taxon>Craniata</taxon>
        <taxon>Vertebrata</taxon>
        <taxon>Euteleostomi</taxon>
        <taxon>Mammalia</taxon>
        <taxon>Eutheria</taxon>
        <taxon>Euarchontoglires</taxon>
        <taxon>Glires</taxon>
        <taxon>Rodentia</taxon>
        <taxon>Myomorpha</taxon>
        <taxon>Muroidea</taxon>
        <taxon>Muridae</taxon>
        <taxon>Murinae</taxon>
        <taxon>Mus</taxon>
        <taxon>Mus</taxon>
    </lineage>
</organism>
<gene>
    <name evidence="3" type="primary">LOC110291845</name>
</gene>
<evidence type="ECO:0000256" key="1">
    <source>
        <dbReference type="SAM" id="MobiDB-lite"/>
    </source>
</evidence>